<organism evidence="9 10">
    <name type="scientific">Micromonospora humi</name>
    <dbReference type="NCBI Taxonomy" id="745366"/>
    <lineage>
        <taxon>Bacteria</taxon>
        <taxon>Bacillati</taxon>
        <taxon>Actinomycetota</taxon>
        <taxon>Actinomycetes</taxon>
        <taxon>Micromonosporales</taxon>
        <taxon>Micromonosporaceae</taxon>
        <taxon>Micromonospora</taxon>
    </lineage>
</organism>
<feature type="domain" description="Phospholipid/glycerol acyltransferase" evidence="8">
    <location>
        <begin position="113"/>
        <end position="230"/>
    </location>
</feature>
<dbReference type="STRING" id="745366.GA0070213_113112"/>
<evidence type="ECO:0000256" key="5">
    <source>
        <dbReference type="ARBA" id="ARBA00023315"/>
    </source>
</evidence>
<dbReference type="GO" id="GO:0006654">
    <property type="term" value="P:phosphatidic acid biosynthetic process"/>
    <property type="evidence" value="ECO:0007669"/>
    <property type="project" value="TreeGrafter"/>
</dbReference>
<dbReference type="GO" id="GO:0003841">
    <property type="term" value="F:1-acylglycerol-3-phosphate O-acyltransferase activity"/>
    <property type="evidence" value="ECO:0007669"/>
    <property type="project" value="TreeGrafter"/>
</dbReference>
<evidence type="ECO:0000313" key="9">
    <source>
        <dbReference type="EMBL" id="SCG73489.1"/>
    </source>
</evidence>
<evidence type="ECO:0000259" key="8">
    <source>
        <dbReference type="SMART" id="SM00563"/>
    </source>
</evidence>
<sequence>MTLLVDDAHPGRVGVAALPAGGRPPGDGLWRPASGCGPCCLPPPAAPDVSAPRRIGRLLGVLGMLVLGAGLAALLPVLPAADRQAALRGWARRTLRVLGVRLVVRGRPPRRRALLVANHVSWLDVLAVLAVSPARMLAKREVRSWPVVGALAAAAGTVFVDRSRPRDLPATVARVADSLRAGHPVAVFPEGTTWCGAAIGCRPGRGFRPAMFEAAVSAGAPVVPLTVAYRYAGDPSTLPAFLGAETLWASLRRVLAARGLTVAVTVAAALHPADGADRRLLARAAESAIHRAPPPRPRTGCLTAPSARRSSAASGARACRAGKEVSPESGIPQGHNYDSQAYRRKAHIDPGVVTRREAGGNRVGNAIQSC</sequence>
<keyword evidence="5 9" id="KW-0012">Acyltransferase</keyword>
<keyword evidence="7" id="KW-0472">Membrane</keyword>
<evidence type="ECO:0000256" key="4">
    <source>
        <dbReference type="ARBA" id="ARBA00023098"/>
    </source>
</evidence>
<keyword evidence="7" id="KW-0812">Transmembrane</keyword>
<dbReference type="Proteomes" id="UP000199360">
    <property type="component" value="Unassembled WGS sequence"/>
</dbReference>
<evidence type="ECO:0000256" key="2">
    <source>
        <dbReference type="ARBA" id="ARBA00022516"/>
    </source>
</evidence>
<keyword evidence="10" id="KW-1185">Reference proteome</keyword>
<keyword evidence="2" id="KW-0444">Lipid biosynthesis</keyword>
<dbReference type="PANTHER" id="PTHR10434">
    <property type="entry name" value="1-ACYL-SN-GLYCEROL-3-PHOSPHATE ACYLTRANSFERASE"/>
    <property type="match status" value="1"/>
</dbReference>
<dbReference type="Pfam" id="PF01553">
    <property type="entry name" value="Acyltransferase"/>
    <property type="match status" value="1"/>
</dbReference>
<dbReference type="SUPFAM" id="SSF69593">
    <property type="entry name" value="Glycerol-3-phosphate (1)-acyltransferase"/>
    <property type="match status" value="1"/>
</dbReference>
<reference evidence="10" key="1">
    <citation type="submission" date="2016-06" db="EMBL/GenBank/DDBJ databases">
        <authorList>
            <person name="Varghese N."/>
            <person name="Submissions Spin"/>
        </authorList>
    </citation>
    <scope>NUCLEOTIDE SEQUENCE [LARGE SCALE GENOMIC DNA]</scope>
    <source>
        <strain evidence="10">DSM 45647</strain>
    </source>
</reference>
<feature type="transmembrane region" description="Helical" evidence="7">
    <location>
        <begin position="58"/>
        <end position="78"/>
    </location>
</feature>
<name>A0A1C5JTA8_9ACTN</name>
<dbReference type="InterPro" id="IPR002123">
    <property type="entry name" value="Plipid/glycerol_acylTrfase"/>
</dbReference>
<evidence type="ECO:0000256" key="7">
    <source>
        <dbReference type="SAM" id="Phobius"/>
    </source>
</evidence>
<evidence type="ECO:0000256" key="1">
    <source>
        <dbReference type="ARBA" id="ARBA00005189"/>
    </source>
</evidence>
<gene>
    <name evidence="9" type="ORF">GA0070213_113112</name>
</gene>
<dbReference type="PANTHER" id="PTHR10434:SF64">
    <property type="entry name" value="1-ACYL-SN-GLYCEROL-3-PHOSPHATE ACYLTRANSFERASE-RELATED"/>
    <property type="match status" value="1"/>
</dbReference>
<keyword evidence="4" id="KW-0443">Lipid metabolism</keyword>
<dbReference type="EMBL" id="FMDM01000013">
    <property type="protein sequence ID" value="SCG73489.1"/>
    <property type="molecule type" value="Genomic_DNA"/>
</dbReference>
<evidence type="ECO:0000313" key="10">
    <source>
        <dbReference type="Proteomes" id="UP000199360"/>
    </source>
</evidence>
<dbReference type="SMART" id="SM00563">
    <property type="entry name" value="PlsC"/>
    <property type="match status" value="1"/>
</dbReference>
<keyword evidence="3 9" id="KW-0808">Transferase</keyword>
<evidence type="ECO:0000256" key="6">
    <source>
        <dbReference type="SAM" id="MobiDB-lite"/>
    </source>
</evidence>
<protein>
    <submittedName>
        <fullName evidence="9">Lyso-ornithine lipid acyltransferase</fullName>
    </submittedName>
</protein>
<evidence type="ECO:0000256" key="3">
    <source>
        <dbReference type="ARBA" id="ARBA00022679"/>
    </source>
</evidence>
<feature type="region of interest" description="Disordered" evidence="6">
    <location>
        <begin position="312"/>
        <end position="337"/>
    </location>
</feature>
<dbReference type="CDD" id="cd07989">
    <property type="entry name" value="LPLAT_AGPAT-like"/>
    <property type="match status" value="1"/>
</dbReference>
<keyword evidence="7" id="KW-1133">Transmembrane helix</keyword>
<dbReference type="AlphaFoldDB" id="A0A1C5JTA8"/>
<proteinExistence type="predicted"/>
<accession>A0A1C5JTA8</accession>
<comment type="pathway">
    <text evidence="1">Lipid metabolism.</text>
</comment>